<dbReference type="AlphaFoldDB" id="A0A543KMA8"/>
<evidence type="ECO:0000256" key="1">
    <source>
        <dbReference type="PROSITE-ProRule" id="PRU00325"/>
    </source>
</evidence>
<keyword evidence="1" id="KW-0862">Zinc</keyword>
<dbReference type="GO" id="GO:0008270">
    <property type="term" value="F:zinc ion binding"/>
    <property type="evidence" value="ECO:0007669"/>
    <property type="project" value="UniProtKB-KW"/>
</dbReference>
<keyword evidence="1" id="KW-0863">Zinc-finger</keyword>
<feature type="domain" description="SWIM-type" evidence="3">
    <location>
        <begin position="58"/>
        <end position="91"/>
    </location>
</feature>
<sequence length="443" mass="47583">MRGAALTRWTERQVLEAAPDQSSVAAARRLARPGPWSETGSTDTLVWGRCQGSGKNPYQVSVDLTGPAYRCSCPSRKFPCKHALALLLLWVHGDGAVEADAAADFAREWAEQRATSAADRATREARASAPADPEAQERRRQARLSLMDAGMEDFRTWLEDLVRGGTASARHRGYTYWDTAAARLVDAQLPGLATEVRLMGSEVHARPDWAEHLLARLGRWWTAAQAWGRRRELDPTTLADLRVVLGWPVPTEEVRADRGSVISGRWSVLGAHRTDDGRLLSQRTWLASEDDGRLVQVLDFAAGGQPLPVARLTGSVLQGDLALYPGSGARRALFDGEPVAAGQLADLPGGGTLEDALRTFADLLAVNPWVLRAPVVLRSVGATVDGACVPTTDGGSVLLPWADGTPWTLLALTGGTDADLFGELEGGRLRPLSTAVEGEVVGL</sequence>
<dbReference type="PROSITE" id="PS50966">
    <property type="entry name" value="ZF_SWIM"/>
    <property type="match status" value="1"/>
</dbReference>
<proteinExistence type="predicted"/>
<evidence type="ECO:0000313" key="4">
    <source>
        <dbReference type="EMBL" id="TQM96219.1"/>
    </source>
</evidence>
<feature type="region of interest" description="Disordered" evidence="2">
    <location>
        <begin position="116"/>
        <end position="140"/>
    </location>
</feature>
<comment type="caution">
    <text evidence="4">The sequence shown here is derived from an EMBL/GenBank/DDBJ whole genome shotgun (WGS) entry which is preliminary data.</text>
</comment>
<protein>
    <submittedName>
        <fullName evidence="4">SWIM zinc finger protein</fullName>
    </submittedName>
</protein>
<gene>
    <name evidence="4" type="ORF">FB476_1083</name>
</gene>
<evidence type="ECO:0000313" key="5">
    <source>
        <dbReference type="Proteomes" id="UP000315133"/>
    </source>
</evidence>
<dbReference type="Proteomes" id="UP000315133">
    <property type="component" value="Unassembled WGS sequence"/>
</dbReference>
<dbReference type="Pfam" id="PF04434">
    <property type="entry name" value="SWIM"/>
    <property type="match status" value="1"/>
</dbReference>
<keyword evidence="1" id="KW-0479">Metal-binding</keyword>
<dbReference type="EMBL" id="VFPU01000001">
    <property type="protein sequence ID" value="TQM96219.1"/>
    <property type="molecule type" value="Genomic_DNA"/>
</dbReference>
<dbReference type="InterPro" id="IPR007527">
    <property type="entry name" value="Znf_SWIM"/>
</dbReference>
<keyword evidence="5" id="KW-1185">Reference proteome</keyword>
<organism evidence="4 5">
    <name type="scientific">Ornithinimicrobium humiphilum</name>
    <dbReference type="NCBI Taxonomy" id="125288"/>
    <lineage>
        <taxon>Bacteria</taxon>
        <taxon>Bacillati</taxon>
        <taxon>Actinomycetota</taxon>
        <taxon>Actinomycetes</taxon>
        <taxon>Micrococcales</taxon>
        <taxon>Ornithinimicrobiaceae</taxon>
        <taxon>Ornithinimicrobium</taxon>
    </lineage>
</organism>
<evidence type="ECO:0000256" key="2">
    <source>
        <dbReference type="SAM" id="MobiDB-lite"/>
    </source>
</evidence>
<reference evidence="4 5" key="1">
    <citation type="submission" date="2019-06" db="EMBL/GenBank/DDBJ databases">
        <title>Sequencing the genomes of 1000 actinobacteria strains.</title>
        <authorList>
            <person name="Klenk H.-P."/>
        </authorList>
    </citation>
    <scope>NUCLEOTIDE SEQUENCE [LARGE SCALE GENOMIC DNA]</scope>
    <source>
        <strain evidence="4 5">DSM 12362</strain>
    </source>
</reference>
<name>A0A543KMA8_9MICO</name>
<accession>A0A543KMA8</accession>
<evidence type="ECO:0000259" key="3">
    <source>
        <dbReference type="PROSITE" id="PS50966"/>
    </source>
</evidence>